<organism evidence="9 10">
    <name type="scientific">Acrasis kona</name>
    <dbReference type="NCBI Taxonomy" id="1008807"/>
    <lineage>
        <taxon>Eukaryota</taxon>
        <taxon>Discoba</taxon>
        <taxon>Heterolobosea</taxon>
        <taxon>Tetramitia</taxon>
        <taxon>Eutetramitia</taxon>
        <taxon>Acrasidae</taxon>
        <taxon>Acrasis</taxon>
    </lineage>
</organism>
<dbReference type="PROSITE" id="PS50216">
    <property type="entry name" value="DHHC"/>
    <property type="match status" value="1"/>
</dbReference>
<evidence type="ECO:0000256" key="6">
    <source>
        <dbReference type="ARBA" id="ARBA00023315"/>
    </source>
</evidence>
<sequence>MVDADDICDWICKKCCSHCCFDETKYSERENNKSTERLMRGLVFVGYIYVLVMAVFMDSILWDNFIVSIPFFALYCFSLYLLELLRFKDPGIINKQPSNSEAITPQPCQEAITPLKQRTNTQEHSIEIEIPHHTPAKTRAVGPPRSKYCKVCEAQISKFDHHCVWIGNCVGEKNQLHFLSFLIIESIFLSFCAFLCGNSLYRVASSITNVSEPNGRILFTMAVLLPSIITALVLALFPFLMFCNHLYMICINQTSYESYKIESAYRRKEEVPTYNHGCRANIVAFIQQITLEDNKFMTWNRVKNPKPSND</sequence>
<dbReference type="EMBL" id="JAOPGA020001789">
    <property type="protein sequence ID" value="KAL0491358.1"/>
    <property type="molecule type" value="Genomic_DNA"/>
</dbReference>
<evidence type="ECO:0000259" key="8">
    <source>
        <dbReference type="Pfam" id="PF01529"/>
    </source>
</evidence>
<comment type="similarity">
    <text evidence="7">Belongs to the DHHC palmitoyltransferase family.</text>
</comment>
<feature type="transmembrane region" description="Helical" evidence="7">
    <location>
        <begin position="38"/>
        <end position="56"/>
    </location>
</feature>
<evidence type="ECO:0000313" key="9">
    <source>
        <dbReference type="EMBL" id="KAL0491358.1"/>
    </source>
</evidence>
<protein>
    <recommendedName>
        <fullName evidence="7">Palmitoyltransferase</fullName>
        <ecNumber evidence="7">2.3.1.225</ecNumber>
    </recommendedName>
</protein>
<keyword evidence="2 7" id="KW-0808">Transferase</keyword>
<proteinExistence type="inferred from homology"/>
<feature type="transmembrane region" description="Helical" evidence="7">
    <location>
        <begin position="221"/>
        <end position="243"/>
    </location>
</feature>
<comment type="caution">
    <text evidence="9">The sequence shown here is derived from an EMBL/GenBank/DDBJ whole genome shotgun (WGS) entry which is preliminary data.</text>
</comment>
<keyword evidence="3 7" id="KW-0812">Transmembrane</keyword>
<dbReference type="EC" id="2.3.1.225" evidence="7"/>
<dbReference type="GO" id="GO:0005783">
    <property type="term" value="C:endoplasmic reticulum"/>
    <property type="evidence" value="ECO:0007669"/>
    <property type="project" value="TreeGrafter"/>
</dbReference>
<feature type="domain" description="Palmitoyltransferase DHHC" evidence="8">
    <location>
        <begin position="137"/>
        <end position="260"/>
    </location>
</feature>
<feature type="transmembrane region" description="Helical" evidence="7">
    <location>
        <begin position="178"/>
        <end position="201"/>
    </location>
</feature>
<evidence type="ECO:0000256" key="3">
    <source>
        <dbReference type="ARBA" id="ARBA00022692"/>
    </source>
</evidence>
<comment type="domain">
    <text evidence="7">The DHHC domain is required for palmitoyltransferase activity.</text>
</comment>
<dbReference type="Pfam" id="PF01529">
    <property type="entry name" value="DHHC"/>
    <property type="match status" value="1"/>
</dbReference>
<keyword evidence="4 7" id="KW-1133">Transmembrane helix</keyword>
<keyword evidence="10" id="KW-1185">Reference proteome</keyword>
<dbReference type="Proteomes" id="UP001431209">
    <property type="component" value="Unassembled WGS sequence"/>
</dbReference>
<dbReference type="GO" id="GO:0016020">
    <property type="term" value="C:membrane"/>
    <property type="evidence" value="ECO:0007669"/>
    <property type="project" value="UniProtKB-SubCell"/>
</dbReference>
<feature type="transmembrane region" description="Helical" evidence="7">
    <location>
        <begin position="62"/>
        <end position="82"/>
    </location>
</feature>
<name>A0AAW2ZNC9_9EUKA</name>
<dbReference type="GO" id="GO:0006612">
    <property type="term" value="P:protein targeting to membrane"/>
    <property type="evidence" value="ECO:0007669"/>
    <property type="project" value="TreeGrafter"/>
</dbReference>
<reference evidence="9 10" key="1">
    <citation type="submission" date="2024-03" db="EMBL/GenBank/DDBJ databases">
        <title>The Acrasis kona genome and developmental transcriptomes reveal deep origins of eukaryotic multicellular pathways.</title>
        <authorList>
            <person name="Sheikh S."/>
            <person name="Fu C.-J."/>
            <person name="Brown M.W."/>
            <person name="Baldauf S.L."/>
        </authorList>
    </citation>
    <scope>NUCLEOTIDE SEQUENCE [LARGE SCALE GENOMIC DNA]</scope>
    <source>
        <strain evidence="9 10">ATCC MYA-3509</strain>
    </source>
</reference>
<evidence type="ECO:0000256" key="2">
    <source>
        <dbReference type="ARBA" id="ARBA00022679"/>
    </source>
</evidence>
<dbReference type="GO" id="GO:0019706">
    <property type="term" value="F:protein-cysteine S-palmitoyltransferase activity"/>
    <property type="evidence" value="ECO:0007669"/>
    <property type="project" value="UniProtKB-EC"/>
</dbReference>
<evidence type="ECO:0000256" key="7">
    <source>
        <dbReference type="RuleBase" id="RU079119"/>
    </source>
</evidence>
<evidence type="ECO:0000256" key="1">
    <source>
        <dbReference type="ARBA" id="ARBA00004141"/>
    </source>
</evidence>
<comment type="subcellular location">
    <subcellularLocation>
        <location evidence="1">Membrane</location>
        <topology evidence="1">Multi-pass membrane protein</topology>
    </subcellularLocation>
</comment>
<evidence type="ECO:0000256" key="4">
    <source>
        <dbReference type="ARBA" id="ARBA00022989"/>
    </source>
</evidence>
<keyword evidence="6 7" id="KW-0012">Acyltransferase</keyword>
<accession>A0AAW2ZNC9</accession>
<evidence type="ECO:0000313" key="10">
    <source>
        <dbReference type="Proteomes" id="UP001431209"/>
    </source>
</evidence>
<keyword evidence="5 7" id="KW-0472">Membrane</keyword>
<comment type="catalytic activity">
    <reaction evidence="7">
        <text>L-cysteinyl-[protein] + hexadecanoyl-CoA = S-hexadecanoyl-L-cysteinyl-[protein] + CoA</text>
        <dbReference type="Rhea" id="RHEA:36683"/>
        <dbReference type="Rhea" id="RHEA-COMP:10131"/>
        <dbReference type="Rhea" id="RHEA-COMP:11032"/>
        <dbReference type="ChEBI" id="CHEBI:29950"/>
        <dbReference type="ChEBI" id="CHEBI:57287"/>
        <dbReference type="ChEBI" id="CHEBI:57379"/>
        <dbReference type="ChEBI" id="CHEBI:74151"/>
        <dbReference type="EC" id="2.3.1.225"/>
    </reaction>
</comment>
<dbReference type="InterPro" id="IPR039859">
    <property type="entry name" value="PFA4/ZDH16/20/ERF2-like"/>
</dbReference>
<dbReference type="PANTHER" id="PTHR22883">
    <property type="entry name" value="ZINC FINGER DHHC DOMAIN CONTAINING PROTEIN"/>
    <property type="match status" value="1"/>
</dbReference>
<dbReference type="AlphaFoldDB" id="A0AAW2ZNC9"/>
<evidence type="ECO:0000256" key="5">
    <source>
        <dbReference type="ARBA" id="ARBA00023136"/>
    </source>
</evidence>
<dbReference type="GO" id="GO:0005794">
    <property type="term" value="C:Golgi apparatus"/>
    <property type="evidence" value="ECO:0007669"/>
    <property type="project" value="TreeGrafter"/>
</dbReference>
<dbReference type="InterPro" id="IPR001594">
    <property type="entry name" value="Palmitoyltrfase_DHHC"/>
</dbReference>
<gene>
    <name evidence="9" type="ORF">AKO1_009872</name>
</gene>